<reference evidence="8 9" key="1">
    <citation type="journal article" date="2015" name="Genome Biol. Evol.">
        <title>Comparative Genomics of a Bacterivorous Green Alga Reveals Evolutionary Causalities and Consequences of Phago-Mixotrophic Mode of Nutrition.</title>
        <authorList>
            <person name="Burns J.A."/>
            <person name="Paasch A."/>
            <person name="Narechania A."/>
            <person name="Kim E."/>
        </authorList>
    </citation>
    <scope>NUCLEOTIDE SEQUENCE [LARGE SCALE GENOMIC DNA]</scope>
    <source>
        <strain evidence="8 9">PLY_AMNH</strain>
    </source>
</reference>
<dbReference type="InterPro" id="IPR011009">
    <property type="entry name" value="Kinase-like_dom_sf"/>
</dbReference>
<organism evidence="8 9">
    <name type="scientific">Cymbomonas tetramitiformis</name>
    <dbReference type="NCBI Taxonomy" id="36881"/>
    <lineage>
        <taxon>Eukaryota</taxon>
        <taxon>Viridiplantae</taxon>
        <taxon>Chlorophyta</taxon>
        <taxon>Pyramimonadophyceae</taxon>
        <taxon>Pyramimonadales</taxon>
        <taxon>Pyramimonadaceae</taxon>
        <taxon>Cymbomonas</taxon>
    </lineage>
</organism>
<evidence type="ECO:0000256" key="6">
    <source>
        <dbReference type="SAM" id="MobiDB-lite"/>
    </source>
</evidence>
<keyword evidence="5" id="KW-0067">ATP-binding</keyword>
<evidence type="ECO:0000259" key="7">
    <source>
        <dbReference type="PROSITE" id="PS51158"/>
    </source>
</evidence>
<dbReference type="SUPFAM" id="SSF56112">
    <property type="entry name" value="Protein kinase-like (PK-like)"/>
    <property type="match status" value="1"/>
</dbReference>
<gene>
    <name evidence="8" type="ORF">CYMTET_29931</name>
</gene>
<evidence type="ECO:0000256" key="3">
    <source>
        <dbReference type="ARBA" id="ARBA00022741"/>
    </source>
</evidence>
<accession>A0AAE0KUG2</accession>
<evidence type="ECO:0000313" key="8">
    <source>
        <dbReference type="EMBL" id="KAK3261151.1"/>
    </source>
</evidence>
<dbReference type="GO" id="GO:0031037">
    <property type="term" value="P:myosin II filament disassembly"/>
    <property type="evidence" value="ECO:0007669"/>
    <property type="project" value="TreeGrafter"/>
</dbReference>
<dbReference type="Gene3D" id="3.30.200.20">
    <property type="entry name" value="Phosphorylase Kinase, domain 1"/>
    <property type="match status" value="2"/>
</dbReference>
<dbReference type="SMART" id="SM00811">
    <property type="entry name" value="Alpha_kinase"/>
    <property type="match status" value="1"/>
</dbReference>
<evidence type="ECO:0000256" key="1">
    <source>
        <dbReference type="ARBA" id="ARBA00022527"/>
    </source>
</evidence>
<dbReference type="GO" id="GO:1903013">
    <property type="term" value="P:response to differentiation-inducing factor 1"/>
    <property type="evidence" value="ECO:0007669"/>
    <property type="project" value="TreeGrafter"/>
</dbReference>
<dbReference type="GO" id="GO:0005524">
    <property type="term" value="F:ATP binding"/>
    <property type="evidence" value="ECO:0007669"/>
    <property type="project" value="UniProtKB-KW"/>
</dbReference>
<dbReference type="PANTHER" id="PTHR45992:SF2">
    <property type="entry name" value="EUKARYOTIC ELONGATION FACTOR 2 KINASE"/>
    <property type="match status" value="1"/>
</dbReference>
<sequence length="312" mass="36227">MLRHVSSKNDMLGCPGQRRSIGDLEELQWKLVEAAVESYGCQTAFQMLGRLNARLWESQNKYFESMKSQRLPMFQTETEHKSHWSLVKNAYQSHHLREVLSERIRDPWEGRHIEFRPAEHAKRHRYNPRSCTWFQDEIVVKIENSPFAAGAMRECFAMKKLASISSSWKKSANYVAKRYKVPVDKQVYLDDIKLQMDAKHFGEEFNKLQPPKQIDVIQCYLVEFHERANSPVYCVEHLVEGNYIKYNSNSGYVTDEVTDPRTTSCTLAQHGMSTRQGGRPAHHLVHTGTARHVHAARRPTRAPPRAHWHSTA</sequence>
<feature type="non-terminal residue" evidence="8">
    <location>
        <position position="312"/>
    </location>
</feature>
<evidence type="ECO:0000313" key="9">
    <source>
        <dbReference type="Proteomes" id="UP001190700"/>
    </source>
</evidence>
<dbReference type="AlphaFoldDB" id="A0AAE0KUG2"/>
<proteinExistence type="predicted"/>
<name>A0AAE0KUG2_9CHLO</name>
<dbReference type="GO" id="GO:0004674">
    <property type="term" value="F:protein serine/threonine kinase activity"/>
    <property type="evidence" value="ECO:0007669"/>
    <property type="project" value="UniProtKB-KW"/>
</dbReference>
<keyword evidence="1" id="KW-0723">Serine/threonine-protein kinase</keyword>
<keyword evidence="2" id="KW-0808">Transferase</keyword>
<keyword evidence="3" id="KW-0547">Nucleotide-binding</keyword>
<evidence type="ECO:0000256" key="2">
    <source>
        <dbReference type="ARBA" id="ARBA00022679"/>
    </source>
</evidence>
<dbReference type="EMBL" id="LGRX02017111">
    <property type="protein sequence ID" value="KAK3261151.1"/>
    <property type="molecule type" value="Genomic_DNA"/>
</dbReference>
<keyword evidence="4" id="KW-0418">Kinase</keyword>
<feature type="domain" description="Alpha-type protein kinase" evidence="7">
    <location>
        <begin position="125"/>
        <end position="312"/>
    </location>
</feature>
<evidence type="ECO:0000256" key="5">
    <source>
        <dbReference type="ARBA" id="ARBA00022840"/>
    </source>
</evidence>
<dbReference type="InterPro" id="IPR051852">
    <property type="entry name" value="Alpha-type_PK"/>
</dbReference>
<dbReference type="PANTHER" id="PTHR45992">
    <property type="entry name" value="EUKARYOTIC ELONGATION FACTOR 2 KINASE-RELATED"/>
    <property type="match status" value="1"/>
</dbReference>
<dbReference type="Proteomes" id="UP001190700">
    <property type="component" value="Unassembled WGS sequence"/>
</dbReference>
<dbReference type="InterPro" id="IPR004166">
    <property type="entry name" value="a-kinase_dom"/>
</dbReference>
<comment type="caution">
    <text evidence="8">The sequence shown here is derived from an EMBL/GenBank/DDBJ whole genome shotgun (WGS) entry which is preliminary data.</text>
</comment>
<dbReference type="Pfam" id="PF02816">
    <property type="entry name" value="Alpha_kinase"/>
    <property type="match status" value="1"/>
</dbReference>
<keyword evidence="9" id="KW-1185">Reference proteome</keyword>
<evidence type="ECO:0000256" key="4">
    <source>
        <dbReference type="ARBA" id="ARBA00022777"/>
    </source>
</evidence>
<protein>
    <recommendedName>
        <fullName evidence="7">Alpha-type protein kinase domain-containing protein</fullName>
    </recommendedName>
</protein>
<feature type="region of interest" description="Disordered" evidence="6">
    <location>
        <begin position="289"/>
        <end position="312"/>
    </location>
</feature>
<dbReference type="PROSITE" id="PS51158">
    <property type="entry name" value="ALPHA_KINASE"/>
    <property type="match status" value="1"/>
</dbReference>